<dbReference type="GO" id="GO:0009898">
    <property type="term" value="C:cytoplasmic side of plasma membrane"/>
    <property type="evidence" value="ECO:0007669"/>
    <property type="project" value="TreeGrafter"/>
</dbReference>
<dbReference type="PANTHER" id="PTHR43384">
    <property type="entry name" value="SEPTUM SITE-DETERMINING PROTEIN MIND HOMOLOG, CHLOROPLASTIC-RELATED"/>
    <property type="match status" value="1"/>
</dbReference>
<dbReference type="Pfam" id="PF01656">
    <property type="entry name" value="CbiA"/>
    <property type="match status" value="1"/>
</dbReference>
<dbReference type="InterPro" id="IPR002586">
    <property type="entry name" value="CobQ/CobB/MinD/ParA_Nub-bd_dom"/>
</dbReference>
<sequence length="420" mass="43255">MTFWNSYFCRSDCSSAESSAGLLITPCRGIGGKYPLTLGATQQSFCARRPQPPVMGQVFAIAGGKGGVGKTTTTVNLGAAFAAAGYETVAVDADLGMANVGETLGIEHDPSVHEVLAGEASVDDATVSTDHGFDVVPGTQSLDAFAAADPANLRGVITTLREAYDVVLVDTSAGLSHEVTVPLGLADRTVLVTSPDIVAIKDAAKTGQLAKRVDGEVAGVLVTRGRDDTYTQQVVSELGDDLLTVVPVDERLVTDDTVAAPGSPVARAYNRLAAALLGTDDLPEPDGVYAHVAPDPPRVPDGLTSAVVPAEDDESNGEGAATDENVDGEAASKPEPTGEESDGDETVDEEDVADDVGEKREDADPTAEEGGDESPATIIESAAAEAGVEVPADSTEDEEQSTASEEERKSALGRLRGLFD</sequence>
<organism evidence="3 4">
    <name type="scientific">Halomarina oriensis</name>
    <dbReference type="NCBI Taxonomy" id="671145"/>
    <lineage>
        <taxon>Archaea</taxon>
        <taxon>Methanobacteriati</taxon>
        <taxon>Methanobacteriota</taxon>
        <taxon>Stenosarchaea group</taxon>
        <taxon>Halobacteria</taxon>
        <taxon>Halobacteriales</taxon>
        <taxon>Natronomonadaceae</taxon>
        <taxon>Halomarina</taxon>
    </lineage>
</organism>
<gene>
    <name evidence="3" type="ORF">GQS65_08270</name>
</gene>
<feature type="domain" description="CobQ/CobB/MinD/ParA nucleotide binding" evidence="2">
    <location>
        <begin position="60"/>
        <end position="253"/>
    </location>
</feature>
<dbReference type="Gene3D" id="3.40.50.300">
    <property type="entry name" value="P-loop containing nucleotide triphosphate hydrolases"/>
    <property type="match status" value="1"/>
</dbReference>
<dbReference type="PANTHER" id="PTHR43384:SF10">
    <property type="entry name" value="ATPASE INVOLVED IN CHROMOSOME PARTITIONING, PARA_MIND FAMILY"/>
    <property type="match status" value="1"/>
</dbReference>
<dbReference type="GO" id="GO:0005524">
    <property type="term" value="F:ATP binding"/>
    <property type="evidence" value="ECO:0007669"/>
    <property type="project" value="TreeGrafter"/>
</dbReference>
<feature type="region of interest" description="Disordered" evidence="1">
    <location>
        <begin position="287"/>
        <end position="420"/>
    </location>
</feature>
<evidence type="ECO:0000259" key="2">
    <source>
        <dbReference type="Pfam" id="PF01656"/>
    </source>
</evidence>
<comment type="caution">
    <text evidence="3">The sequence shown here is derived from an EMBL/GenBank/DDBJ whole genome shotgun (WGS) entry which is preliminary data.</text>
</comment>
<feature type="compositionally biased region" description="Acidic residues" evidence="1">
    <location>
        <begin position="337"/>
        <end position="355"/>
    </location>
</feature>
<evidence type="ECO:0000313" key="4">
    <source>
        <dbReference type="Proteomes" id="UP000451471"/>
    </source>
</evidence>
<dbReference type="AlphaFoldDB" id="A0A6B0GHZ3"/>
<reference evidence="3 4" key="1">
    <citation type="submission" date="2019-12" db="EMBL/GenBank/DDBJ databases">
        <title>Halocatena pleomorpha gen. nov. sp. nov., an extremely halophilic archaeon of family Halobacteriaceae isolated from saltpan soil.</title>
        <authorList>
            <person name="Pal Y."/>
            <person name="Verma A."/>
            <person name="Krishnamurthi S."/>
            <person name="Kumar P."/>
        </authorList>
    </citation>
    <scope>NUCLEOTIDE SEQUENCE [LARGE SCALE GENOMIC DNA]</scope>
    <source>
        <strain evidence="3 4">JCM 16495</strain>
    </source>
</reference>
<evidence type="ECO:0000256" key="1">
    <source>
        <dbReference type="SAM" id="MobiDB-lite"/>
    </source>
</evidence>
<name>A0A6B0GHZ3_9EURY</name>
<dbReference type="EMBL" id="WSZK01000015">
    <property type="protein sequence ID" value="MWG34482.1"/>
    <property type="molecule type" value="Genomic_DNA"/>
</dbReference>
<accession>A0A6B0GHZ3</accession>
<keyword evidence="4" id="KW-1185">Reference proteome</keyword>
<evidence type="ECO:0000313" key="3">
    <source>
        <dbReference type="EMBL" id="MWG34482.1"/>
    </source>
</evidence>
<dbReference type="SUPFAM" id="SSF52540">
    <property type="entry name" value="P-loop containing nucleoside triphosphate hydrolases"/>
    <property type="match status" value="1"/>
</dbReference>
<dbReference type="GO" id="GO:0051782">
    <property type="term" value="P:negative regulation of cell division"/>
    <property type="evidence" value="ECO:0007669"/>
    <property type="project" value="TreeGrafter"/>
</dbReference>
<dbReference type="GO" id="GO:0016887">
    <property type="term" value="F:ATP hydrolysis activity"/>
    <property type="evidence" value="ECO:0007669"/>
    <property type="project" value="TreeGrafter"/>
</dbReference>
<dbReference type="Proteomes" id="UP000451471">
    <property type="component" value="Unassembled WGS sequence"/>
</dbReference>
<dbReference type="InterPro" id="IPR027417">
    <property type="entry name" value="P-loop_NTPase"/>
</dbReference>
<dbReference type="InterPro" id="IPR050625">
    <property type="entry name" value="ParA/MinD_ATPase"/>
</dbReference>
<proteinExistence type="predicted"/>
<protein>
    <submittedName>
        <fullName evidence="3">AAA family ATPase</fullName>
    </submittedName>
</protein>
<dbReference type="GO" id="GO:0005829">
    <property type="term" value="C:cytosol"/>
    <property type="evidence" value="ECO:0007669"/>
    <property type="project" value="TreeGrafter"/>
</dbReference>